<feature type="signal peptide" evidence="1">
    <location>
        <begin position="1"/>
        <end position="30"/>
    </location>
</feature>
<evidence type="ECO:0000313" key="2">
    <source>
        <dbReference type="EMBL" id="APF40025.1"/>
    </source>
</evidence>
<feature type="chain" id="PRO_5009852298" evidence="1">
    <location>
        <begin position="31"/>
        <end position="162"/>
    </location>
</feature>
<dbReference type="Proteomes" id="UP000183530">
    <property type="component" value="Chromosome"/>
</dbReference>
<dbReference type="OrthoDB" id="4964469at2"/>
<gene>
    <name evidence="2" type="ORF">BHE16_02200</name>
</gene>
<evidence type="ECO:0000313" key="3">
    <source>
        <dbReference type="Proteomes" id="UP000183530"/>
    </source>
</evidence>
<organism evidence="2 3">
    <name type="scientific">Neomicrococcus aestuarii</name>
    <dbReference type="NCBI Taxonomy" id="556325"/>
    <lineage>
        <taxon>Bacteria</taxon>
        <taxon>Bacillati</taxon>
        <taxon>Actinomycetota</taxon>
        <taxon>Actinomycetes</taxon>
        <taxon>Micrococcales</taxon>
        <taxon>Micrococcaceae</taxon>
        <taxon>Neomicrococcus</taxon>
    </lineage>
</organism>
<keyword evidence="3" id="KW-1185">Reference proteome</keyword>
<dbReference type="AlphaFoldDB" id="A0A1L2ZKS9"/>
<protein>
    <submittedName>
        <fullName evidence="2">Uncharacterized protein</fullName>
    </submittedName>
</protein>
<evidence type="ECO:0000256" key="1">
    <source>
        <dbReference type="SAM" id="SignalP"/>
    </source>
</evidence>
<reference evidence="2 3" key="1">
    <citation type="submission" date="2016-11" db="EMBL/GenBank/DDBJ databases">
        <title>Genome sequencing of Zhihengliuella aestuarii B18 antagonistic to Plasmodiophora brassicae.</title>
        <authorList>
            <person name="Luo Y."/>
        </authorList>
    </citation>
    <scope>NUCLEOTIDE SEQUENCE [LARGE SCALE GENOMIC DNA]</scope>
    <source>
        <strain evidence="2 3">B18</strain>
    </source>
</reference>
<sequence>MFTPHRRKMMLAGASATFVAALAFAPSASAHECFKKSWTDAAYARALESDHYMSLAVLADQFIVASVAPDCVGVLDYESLWASWMEENGISHVPLVWFKENPEQAFKAWENEKGNSGPGLLGSGNDTAALGYLGNHILTLESTIGAGLEAAVGAGLCEFPGV</sequence>
<accession>A0A1L2ZKS9</accession>
<dbReference type="InterPro" id="IPR006311">
    <property type="entry name" value="TAT_signal"/>
</dbReference>
<dbReference type="KEGG" id="nae:BHE16_02200"/>
<proteinExistence type="predicted"/>
<dbReference type="EMBL" id="CP018135">
    <property type="protein sequence ID" value="APF40025.1"/>
    <property type="molecule type" value="Genomic_DNA"/>
</dbReference>
<keyword evidence="1" id="KW-0732">Signal</keyword>
<name>A0A1L2ZKS9_9MICC</name>
<dbReference type="PROSITE" id="PS51318">
    <property type="entry name" value="TAT"/>
    <property type="match status" value="1"/>
</dbReference>